<evidence type="ECO:0000256" key="2">
    <source>
        <dbReference type="SAM" id="MobiDB-lite"/>
    </source>
</evidence>
<comment type="caution">
    <text evidence="3">The sequence shown here is derived from an EMBL/GenBank/DDBJ whole genome shotgun (WGS) entry which is preliminary data.</text>
</comment>
<proteinExistence type="predicted"/>
<dbReference type="EMBL" id="ASPP01010351">
    <property type="protein sequence ID" value="ETO22940.1"/>
    <property type="molecule type" value="Genomic_DNA"/>
</dbReference>
<sequence length="343" mass="41636">MKKFKSSSLSPHKISEAHAHEDEDKTPRYMQPIRSTKHLSEKSAHSKTMEALPQRTESEAILGTNDQEKEMEKYVRVEARKIADLLKTYIVKAMTEDESKRALNRIENLKLQEQSKREKIIRLDQKKQEENTLRREETKKKEELKVEKMKLKKENETTHEIRYQEIKTNQLLERRSLEKQRRKELEMRRLKEVERQKQTKQERMLQRQRNSEKKFEYILKAKESKIKEENLQKRLRHAMKMQELENWKGQEKKIETTQEQQQLSNLKNITYDKAKKLALLKKKIEARQKREQVLQRKQKILESQREKARILAEKTQLLVKCKSKRLLSKFTFYFFLPQQHKKK</sequence>
<dbReference type="AlphaFoldDB" id="X6N9H7"/>
<accession>X6N9H7</accession>
<feature type="coiled-coil region" evidence="1">
    <location>
        <begin position="277"/>
        <end position="314"/>
    </location>
</feature>
<feature type="compositionally biased region" description="Basic and acidic residues" evidence="2">
    <location>
        <begin position="13"/>
        <end position="27"/>
    </location>
</feature>
<gene>
    <name evidence="3" type="ORF">RFI_14253</name>
</gene>
<evidence type="ECO:0000313" key="3">
    <source>
        <dbReference type="EMBL" id="ETO22940.1"/>
    </source>
</evidence>
<feature type="compositionally biased region" description="Basic and acidic residues" evidence="2">
    <location>
        <begin position="38"/>
        <end position="48"/>
    </location>
</feature>
<evidence type="ECO:0000313" key="4">
    <source>
        <dbReference type="Proteomes" id="UP000023152"/>
    </source>
</evidence>
<dbReference type="OMA" id="WYIVFED"/>
<reference evidence="3 4" key="1">
    <citation type="journal article" date="2013" name="Curr. Biol.">
        <title>The Genome of the Foraminiferan Reticulomyxa filosa.</title>
        <authorList>
            <person name="Glockner G."/>
            <person name="Hulsmann N."/>
            <person name="Schleicher M."/>
            <person name="Noegel A.A."/>
            <person name="Eichinger L."/>
            <person name="Gallinger C."/>
            <person name="Pawlowski J."/>
            <person name="Sierra R."/>
            <person name="Euteneuer U."/>
            <person name="Pillet L."/>
            <person name="Moustafa A."/>
            <person name="Platzer M."/>
            <person name="Groth M."/>
            <person name="Szafranski K."/>
            <person name="Schliwa M."/>
        </authorList>
    </citation>
    <scope>NUCLEOTIDE SEQUENCE [LARGE SCALE GENOMIC DNA]</scope>
</reference>
<feature type="compositionally biased region" description="Polar residues" evidence="2">
    <location>
        <begin position="1"/>
        <end position="10"/>
    </location>
</feature>
<dbReference type="Proteomes" id="UP000023152">
    <property type="component" value="Unassembled WGS sequence"/>
</dbReference>
<keyword evidence="1" id="KW-0175">Coiled coil</keyword>
<feature type="region of interest" description="Disordered" evidence="2">
    <location>
        <begin position="1"/>
        <end position="65"/>
    </location>
</feature>
<organism evidence="3 4">
    <name type="scientific">Reticulomyxa filosa</name>
    <dbReference type="NCBI Taxonomy" id="46433"/>
    <lineage>
        <taxon>Eukaryota</taxon>
        <taxon>Sar</taxon>
        <taxon>Rhizaria</taxon>
        <taxon>Retaria</taxon>
        <taxon>Foraminifera</taxon>
        <taxon>Monothalamids</taxon>
        <taxon>Reticulomyxidae</taxon>
        <taxon>Reticulomyxa</taxon>
    </lineage>
</organism>
<protein>
    <submittedName>
        <fullName evidence="3">Trichohyalin</fullName>
    </submittedName>
</protein>
<feature type="coiled-coil region" evidence="1">
    <location>
        <begin position="92"/>
        <end position="210"/>
    </location>
</feature>
<name>X6N9H7_RETFI</name>
<keyword evidence="4" id="KW-1185">Reference proteome</keyword>
<evidence type="ECO:0000256" key="1">
    <source>
        <dbReference type="SAM" id="Coils"/>
    </source>
</evidence>